<feature type="compositionally biased region" description="Basic and acidic residues" evidence="1">
    <location>
        <begin position="7"/>
        <end position="16"/>
    </location>
</feature>
<feature type="region of interest" description="Disordered" evidence="1">
    <location>
        <begin position="1"/>
        <end position="85"/>
    </location>
</feature>
<feature type="non-terminal residue" evidence="2">
    <location>
        <position position="204"/>
    </location>
</feature>
<protein>
    <submittedName>
        <fullName evidence="2">Uncharacterized protein</fullName>
    </submittedName>
</protein>
<feature type="compositionally biased region" description="Polar residues" evidence="1">
    <location>
        <begin position="30"/>
        <end position="41"/>
    </location>
</feature>
<evidence type="ECO:0000256" key="1">
    <source>
        <dbReference type="SAM" id="MobiDB-lite"/>
    </source>
</evidence>
<gene>
    <name evidence="2" type="ORF">OIU85_019851</name>
</gene>
<proteinExistence type="predicted"/>
<reference evidence="2 3" key="1">
    <citation type="journal article" date="2023" name="Int. J. Mol. Sci.">
        <title>De Novo Assembly and Annotation of 11 Diverse Shrub Willow (Salix) Genomes Reveals Novel Gene Organization in Sex-Linked Regions.</title>
        <authorList>
            <person name="Hyden B."/>
            <person name="Feng K."/>
            <person name="Yates T.B."/>
            <person name="Jawdy S."/>
            <person name="Cereghino C."/>
            <person name="Smart L.B."/>
            <person name="Muchero W."/>
        </authorList>
    </citation>
    <scope>NUCLEOTIDE SEQUENCE [LARGE SCALE GENOMIC DNA]</scope>
    <source>
        <tissue evidence="2">Shoot tip</tissue>
    </source>
</reference>
<accession>A0A9Q0SB00</accession>
<comment type="caution">
    <text evidence="2">The sequence shown here is derived from an EMBL/GenBank/DDBJ whole genome shotgun (WGS) entry which is preliminary data.</text>
</comment>
<dbReference type="AlphaFoldDB" id="A0A9Q0SB00"/>
<keyword evidence="3" id="KW-1185">Reference proteome</keyword>
<name>A0A9Q0SB00_SALVM</name>
<evidence type="ECO:0000313" key="3">
    <source>
        <dbReference type="Proteomes" id="UP001151529"/>
    </source>
</evidence>
<evidence type="ECO:0000313" key="2">
    <source>
        <dbReference type="EMBL" id="KAJ6670275.1"/>
    </source>
</evidence>
<dbReference type="Proteomes" id="UP001151529">
    <property type="component" value="Unassembled WGS sequence"/>
</dbReference>
<sequence>MAHAANKNKEKEEPKQRPKRETKKQLTGEAWSSPNSQQNKSLKAKALQHASTPQPTPHIKRASPGPHPKGPPKKEPLADASRPSLTRWPEGKALTAPWPRPLQVPFSLDCIRDSITIAEKKNPHGADRILREVDNCLGLILEDSVVSLLPYKVNRGRDRMSGEEVVEIFPLTEICRSPLKEEVPMHSGTVNIAFPRDVGPKLAR</sequence>
<organism evidence="2 3">
    <name type="scientific">Salix viminalis</name>
    <name type="common">Common osier</name>
    <name type="synonym">Basket willow</name>
    <dbReference type="NCBI Taxonomy" id="40686"/>
    <lineage>
        <taxon>Eukaryota</taxon>
        <taxon>Viridiplantae</taxon>
        <taxon>Streptophyta</taxon>
        <taxon>Embryophyta</taxon>
        <taxon>Tracheophyta</taxon>
        <taxon>Spermatophyta</taxon>
        <taxon>Magnoliopsida</taxon>
        <taxon>eudicotyledons</taxon>
        <taxon>Gunneridae</taxon>
        <taxon>Pentapetalae</taxon>
        <taxon>rosids</taxon>
        <taxon>fabids</taxon>
        <taxon>Malpighiales</taxon>
        <taxon>Salicaceae</taxon>
        <taxon>Saliceae</taxon>
        <taxon>Salix</taxon>
    </lineage>
</organism>
<dbReference type="EMBL" id="JAPFFL010000033">
    <property type="protein sequence ID" value="KAJ6670275.1"/>
    <property type="molecule type" value="Genomic_DNA"/>
</dbReference>